<keyword evidence="1" id="KW-0863">Zinc-finger</keyword>
<dbReference type="PANTHER" id="PTHR46888">
    <property type="entry name" value="ZINC KNUCKLE DOMAINCONTAINING PROTEIN-RELATED"/>
    <property type="match status" value="1"/>
</dbReference>
<accession>A0A8C5C9A2</accession>
<protein>
    <recommendedName>
        <fullName evidence="3">CCHC-type domain-containing protein</fullName>
    </recommendedName>
</protein>
<dbReference type="InterPro" id="IPR003309">
    <property type="entry name" value="SCAN_dom"/>
</dbReference>
<feature type="domain" description="CCHC-type" evidence="3">
    <location>
        <begin position="200"/>
        <end position="214"/>
    </location>
</feature>
<keyword evidence="1" id="KW-0862">Zinc</keyword>
<dbReference type="PANTHER" id="PTHR46888:SF13">
    <property type="entry name" value="RIBONUCLEASE H"/>
    <property type="match status" value="1"/>
</dbReference>
<dbReference type="Gene3D" id="1.10.4020.10">
    <property type="entry name" value="DNA breaking-rejoining enzymes"/>
    <property type="match status" value="1"/>
</dbReference>
<dbReference type="GeneTree" id="ENSGT00940000180332"/>
<dbReference type="InterPro" id="IPR036875">
    <property type="entry name" value="Znf_CCHC_sf"/>
</dbReference>
<proteinExistence type="predicted"/>
<evidence type="ECO:0000259" key="3">
    <source>
        <dbReference type="PROSITE" id="PS50158"/>
    </source>
</evidence>
<keyword evidence="5" id="KW-1185">Reference proteome</keyword>
<evidence type="ECO:0000313" key="5">
    <source>
        <dbReference type="Proteomes" id="UP000694546"/>
    </source>
</evidence>
<feature type="region of interest" description="Disordered" evidence="2">
    <location>
        <begin position="162"/>
        <end position="189"/>
    </location>
</feature>
<dbReference type="SUPFAM" id="SSF47353">
    <property type="entry name" value="Retrovirus capsid dimerization domain-like"/>
    <property type="match status" value="1"/>
</dbReference>
<dbReference type="AlphaFoldDB" id="A0A8C5C9A2"/>
<organism evidence="4 5">
    <name type="scientific">Gadus morhua</name>
    <name type="common">Atlantic cod</name>
    <dbReference type="NCBI Taxonomy" id="8049"/>
    <lineage>
        <taxon>Eukaryota</taxon>
        <taxon>Metazoa</taxon>
        <taxon>Chordata</taxon>
        <taxon>Craniata</taxon>
        <taxon>Vertebrata</taxon>
        <taxon>Euteleostomi</taxon>
        <taxon>Actinopterygii</taxon>
        <taxon>Neopterygii</taxon>
        <taxon>Teleostei</taxon>
        <taxon>Neoteleostei</taxon>
        <taxon>Acanthomorphata</taxon>
        <taxon>Zeiogadaria</taxon>
        <taxon>Gadariae</taxon>
        <taxon>Gadiformes</taxon>
        <taxon>Gadoidei</taxon>
        <taxon>Gadidae</taxon>
        <taxon>Gadus</taxon>
    </lineage>
</organism>
<dbReference type="Pfam" id="PF02023">
    <property type="entry name" value="SCAN"/>
    <property type="match status" value="1"/>
</dbReference>
<dbReference type="InterPro" id="IPR038269">
    <property type="entry name" value="SCAN_sf"/>
</dbReference>
<dbReference type="GO" id="GO:0003676">
    <property type="term" value="F:nucleic acid binding"/>
    <property type="evidence" value="ECO:0007669"/>
    <property type="project" value="InterPro"/>
</dbReference>
<dbReference type="OMA" id="VREPIND"/>
<dbReference type="SUPFAM" id="SSF57756">
    <property type="entry name" value="Retrovirus zinc finger-like domains"/>
    <property type="match status" value="1"/>
</dbReference>
<evidence type="ECO:0000256" key="1">
    <source>
        <dbReference type="PROSITE-ProRule" id="PRU00047"/>
    </source>
</evidence>
<reference evidence="4" key="2">
    <citation type="submission" date="2025-09" db="UniProtKB">
        <authorList>
            <consortium name="Ensembl"/>
        </authorList>
    </citation>
    <scope>IDENTIFICATION</scope>
</reference>
<reference evidence="4" key="1">
    <citation type="submission" date="2025-08" db="UniProtKB">
        <authorList>
            <consortium name="Ensembl"/>
        </authorList>
    </citation>
    <scope>IDENTIFICATION</scope>
</reference>
<dbReference type="Proteomes" id="UP000694546">
    <property type="component" value="Chromosome 15"/>
</dbReference>
<dbReference type="GO" id="GO:0008270">
    <property type="term" value="F:zinc ion binding"/>
    <property type="evidence" value="ECO:0007669"/>
    <property type="project" value="UniProtKB-KW"/>
</dbReference>
<feature type="compositionally biased region" description="Polar residues" evidence="2">
    <location>
        <begin position="177"/>
        <end position="189"/>
    </location>
</feature>
<keyword evidence="1" id="KW-0479">Metal-binding</keyword>
<name>A0A8C5C9A2_GADMO</name>
<dbReference type="InterPro" id="IPR001878">
    <property type="entry name" value="Znf_CCHC"/>
</dbReference>
<dbReference type="Ensembl" id="ENSGMOT00000063382.1">
    <property type="protein sequence ID" value="ENSGMOP00000056898.1"/>
    <property type="gene ID" value="ENSGMOG00000032425.1"/>
</dbReference>
<evidence type="ECO:0000313" key="4">
    <source>
        <dbReference type="Ensembl" id="ENSGMOP00000056898.1"/>
    </source>
</evidence>
<evidence type="ECO:0000256" key="2">
    <source>
        <dbReference type="SAM" id="MobiDB-lite"/>
    </source>
</evidence>
<dbReference type="PROSITE" id="PS50158">
    <property type="entry name" value="ZF_CCHC"/>
    <property type="match status" value="1"/>
</dbReference>
<sequence>MPVFKEDAVDIFFEMFEKLAKESEWPQEKWPLLVQSVMTGKAQRAVAALDCRLGLEYDSLRKAVLEAYGSVPEAYRLRFRELRRQPGETYLDFWRNQEIAIDRWLNSWEAFDYSELRALVLLEQFKASVSREVEIYLNERAVKSPREAAELADNYEVIHGKRSTSEVGRRRPVDSFSGEQQSRSAQSLGQGYTSPLEMLCFRCNKKGHKKNQCPGLRSRFESSGRPVALVSSSSGTTSDLEGYEGFTSEGTVAVSQEGLQVQVTILRDTGAVQTLLCKGVVDLPPASFTGRYVLVHGVGGGYVHAPIYHIYLKSELVAACIEVAEVNSLPVRGIDLLLGNDIAGTRVNPEVVDCPVYPVEMKEMEAEFPEVFTLCVVTRAQAREKLAVGAPAPGALSSPLVDEEPMVDLCDTVFPQWLTFGVLKGVREPINDIAAEIGTSQSLRSAEVTEV</sequence>
<feature type="compositionally biased region" description="Basic and acidic residues" evidence="2">
    <location>
        <begin position="162"/>
        <end position="173"/>
    </location>
</feature>